<feature type="transmembrane region" description="Helical" evidence="1">
    <location>
        <begin position="95"/>
        <end position="120"/>
    </location>
</feature>
<reference evidence="2 3" key="1">
    <citation type="submission" date="2009-01" db="EMBL/GenBank/DDBJ databases">
        <authorList>
            <person name="Fulton L."/>
            <person name="Clifton S."/>
            <person name="Fulton B."/>
            <person name="Xu J."/>
            <person name="Minx P."/>
            <person name="Pepin K.H."/>
            <person name="Johnson M."/>
            <person name="Bhonagiri V."/>
            <person name="Nash W.E."/>
            <person name="Mardis E.R."/>
            <person name="Wilson R.K."/>
        </authorList>
    </citation>
    <scope>NUCLEOTIDE SEQUENCE [LARGE SCALE GENOMIC DNA]</scope>
    <source>
        <strain evidence="2 3">DSM 15981</strain>
    </source>
</reference>
<accession>C0D706</accession>
<keyword evidence="3" id="KW-1185">Reference proteome</keyword>
<keyword evidence="1" id="KW-0812">Transmembrane</keyword>
<evidence type="ECO:0000313" key="2">
    <source>
        <dbReference type="EMBL" id="EEG52892.1"/>
    </source>
</evidence>
<dbReference type="EMBL" id="ACCJ01000417">
    <property type="protein sequence ID" value="EEG52892.1"/>
    <property type="molecule type" value="Genomic_DNA"/>
</dbReference>
<proteinExistence type="predicted"/>
<keyword evidence="1" id="KW-0472">Membrane</keyword>
<evidence type="ECO:0000313" key="3">
    <source>
        <dbReference type="Proteomes" id="UP000004756"/>
    </source>
</evidence>
<comment type="caution">
    <text evidence="2">The sequence shown here is derived from an EMBL/GenBank/DDBJ whole genome shotgun (WGS) entry which is preliminary data.</text>
</comment>
<dbReference type="Proteomes" id="UP000004756">
    <property type="component" value="Unassembled WGS sequence"/>
</dbReference>
<dbReference type="HOGENOM" id="CLU_2022644_0_0_9"/>
<organism evidence="2 3">
    <name type="scientific">[Clostridium] asparagiforme DSM 15981</name>
    <dbReference type="NCBI Taxonomy" id="518636"/>
    <lineage>
        <taxon>Bacteria</taxon>
        <taxon>Bacillati</taxon>
        <taxon>Bacillota</taxon>
        <taxon>Clostridia</taxon>
        <taxon>Lachnospirales</taxon>
        <taxon>Lachnospiraceae</taxon>
        <taxon>Enterocloster</taxon>
    </lineage>
</organism>
<dbReference type="AlphaFoldDB" id="C0D706"/>
<evidence type="ECO:0000256" key="1">
    <source>
        <dbReference type="SAM" id="Phobius"/>
    </source>
</evidence>
<sequence>MTIQQLQVLRLLYKLTERSEKIFFYDENDQSFVLFEYDGKITCSKLSHQILGLLENLQSKGYVEKLPDRYFSIDDKLLRLTYKGLHPMHFSLESFVAFLIKSVAVPVIVAFITSLLVSALPK</sequence>
<gene>
    <name evidence="2" type="ORF">CLOSTASPAR_05053</name>
</gene>
<keyword evidence="1" id="KW-1133">Transmembrane helix</keyword>
<dbReference type="RefSeq" id="WP_007716184.1">
    <property type="nucleotide sequence ID" value="NZ_CP102272.1"/>
</dbReference>
<protein>
    <submittedName>
        <fullName evidence="2">Uncharacterized protein</fullName>
    </submittedName>
</protein>
<name>C0D706_9FIRM</name>
<reference evidence="2 3" key="2">
    <citation type="submission" date="2009-02" db="EMBL/GenBank/DDBJ databases">
        <title>Draft genome sequence of Clostridium asparagiforme (DSM 15981).</title>
        <authorList>
            <person name="Sudarsanam P."/>
            <person name="Ley R."/>
            <person name="Guruge J."/>
            <person name="Turnbaugh P.J."/>
            <person name="Mahowald M."/>
            <person name="Liep D."/>
            <person name="Gordon J."/>
        </authorList>
    </citation>
    <scope>NUCLEOTIDE SEQUENCE [LARGE SCALE GENOMIC DNA]</scope>
    <source>
        <strain evidence="2 3">DSM 15981</strain>
    </source>
</reference>